<comment type="subcellular location">
    <subcellularLocation>
        <location evidence="2">Mitochondrion inner membrane</location>
        <topology evidence="2">Single-pass membrane protein</topology>
    </subcellularLocation>
</comment>
<keyword evidence="6" id="KW-1133">Transmembrane helix</keyword>
<evidence type="ECO:0000256" key="4">
    <source>
        <dbReference type="ARBA" id="ARBA00022692"/>
    </source>
</evidence>
<evidence type="ECO:0000256" key="3">
    <source>
        <dbReference type="ARBA" id="ARBA00006792"/>
    </source>
</evidence>
<gene>
    <name evidence="9" type="ORF">FDP41_005129</name>
</gene>
<dbReference type="RefSeq" id="XP_044560515.1">
    <property type="nucleotide sequence ID" value="XM_044708620.1"/>
</dbReference>
<proteinExistence type="inferred from homology"/>
<dbReference type="VEuPathDB" id="AmoebaDB:NF0059210"/>
<dbReference type="InterPro" id="IPR007512">
    <property type="entry name" value="Mic10"/>
</dbReference>
<comment type="function">
    <text evidence="1">Component of the MICOS complex, a large protein complex of the mitochondrial inner membrane that plays crucial roles in the maintenance of crista junctions, inner membrane architecture, and formation of contact sites to the outer membrane.</text>
</comment>
<keyword evidence="7" id="KW-0496">Mitochondrion</keyword>
<dbReference type="OMA" id="WDHSLET"/>
<reference evidence="9 10" key="1">
    <citation type="journal article" date="2019" name="Sci. Rep.">
        <title>Nanopore sequencing improves the draft genome of the human pathogenic amoeba Naegleria fowleri.</title>
        <authorList>
            <person name="Liechti N."/>
            <person name="Schurch N."/>
            <person name="Bruggmann R."/>
            <person name="Wittwer M."/>
        </authorList>
    </citation>
    <scope>NUCLEOTIDE SEQUENCE [LARGE SCALE GENOMIC DNA]</scope>
    <source>
        <strain evidence="9 10">ATCC 30894</strain>
    </source>
</reference>
<name>A0A6A5BLR7_NAEFO</name>
<keyword evidence="10" id="KW-1185">Reference proteome</keyword>
<evidence type="ECO:0000256" key="7">
    <source>
        <dbReference type="ARBA" id="ARBA00023128"/>
    </source>
</evidence>
<dbReference type="PANTHER" id="PTHR21304">
    <property type="entry name" value="MICOS COMPLEX SUBUNIT MIC10"/>
    <property type="match status" value="1"/>
</dbReference>
<evidence type="ECO:0000313" key="9">
    <source>
        <dbReference type="EMBL" id="KAF0975802.1"/>
    </source>
</evidence>
<organism evidence="9 10">
    <name type="scientific">Naegleria fowleri</name>
    <name type="common">Brain eating amoeba</name>
    <dbReference type="NCBI Taxonomy" id="5763"/>
    <lineage>
        <taxon>Eukaryota</taxon>
        <taxon>Discoba</taxon>
        <taxon>Heterolobosea</taxon>
        <taxon>Tetramitia</taxon>
        <taxon>Eutetramitia</taxon>
        <taxon>Vahlkampfiidae</taxon>
        <taxon>Naegleria</taxon>
    </lineage>
</organism>
<dbReference type="PANTHER" id="PTHR21304:SF0">
    <property type="entry name" value="MICOS COMPLEX SUBUNIT MIC10"/>
    <property type="match status" value="1"/>
</dbReference>
<evidence type="ECO:0000313" key="10">
    <source>
        <dbReference type="Proteomes" id="UP000444721"/>
    </source>
</evidence>
<dbReference type="GO" id="GO:0061617">
    <property type="term" value="C:MICOS complex"/>
    <property type="evidence" value="ECO:0007669"/>
    <property type="project" value="InterPro"/>
</dbReference>
<accession>A0A6A5BLR7</accession>
<keyword evidence="8" id="KW-0472">Membrane</keyword>
<comment type="similarity">
    <text evidence="3">Belongs to the MICOS complex subunit Mic10 family.</text>
</comment>
<evidence type="ECO:0008006" key="11">
    <source>
        <dbReference type="Google" id="ProtNLM"/>
    </source>
</evidence>
<dbReference type="OrthoDB" id="1916310at2759"/>
<dbReference type="VEuPathDB" id="AmoebaDB:FDP41_005129"/>
<sequence length="93" mass="10308">MSTSSSQDKVPSELLKDEKLEHCLENILQKTTIGFVASVIPAFVLLRGRRSAALGFGAGIGFGMGWTECRLLMEKNIHFNKKFIAQVEVPKNQ</sequence>
<dbReference type="GeneID" id="68112347"/>
<evidence type="ECO:0000256" key="6">
    <source>
        <dbReference type="ARBA" id="ARBA00022989"/>
    </source>
</evidence>
<evidence type="ECO:0000256" key="2">
    <source>
        <dbReference type="ARBA" id="ARBA00004434"/>
    </source>
</evidence>
<evidence type="ECO:0000256" key="5">
    <source>
        <dbReference type="ARBA" id="ARBA00022792"/>
    </source>
</evidence>
<comment type="caution">
    <text evidence="9">The sequence shown here is derived from an EMBL/GenBank/DDBJ whole genome shotgun (WGS) entry which is preliminary data.</text>
</comment>
<evidence type="ECO:0000256" key="1">
    <source>
        <dbReference type="ARBA" id="ARBA00002689"/>
    </source>
</evidence>
<protein>
    <recommendedName>
        <fullName evidence="11">MICOS complex subunit MIC10</fullName>
    </recommendedName>
</protein>
<dbReference type="Pfam" id="PF04418">
    <property type="entry name" value="DUF543"/>
    <property type="match status" value="1"/>
</dbReference>
<keyword evidence="4" id="KW-0812">Transmembrane</keyword>
<dbReference type="Proteomes" id="UP000444721">
    <property type="component" value="Unassembled WGS sequence"/>
</dbReference>
<keyword evidence="5" id="KW-0999">Mitochondrion inner membrane</keyword>
<evidence type="ECO:0000256" key="8">
    <source>
        <dbReference type="ARBA" id="ARBA00023136"/>
    </source>
</evidence>
<dbReference type="AlphaFoldDB" id="A0A6A5BLR7"/>
<dbReference type="EMBL" id="VFQX01000043">
    <property type="protein sequence ID" value="KAF0975802.1"/>
    <property type="molecule type" value="Genomic_DNA"/>
</dbReference>